<dbReference type="InterPro" id="IPR050194">
    <property type="entry name" value="Glycosyltransferase_grp1"/>
</dbReference>
<dbReference type="PANTHER" id="PTHR45947">
    <property type="entry name" value="SULFOQUINOVOSYL TRANSFERASE SQD2"/>
    <property type="match status" value="1"/>
</dbReference>
<feature type="compositionally biased region" description="Basic and acidic residues" evidence="1">
    <location>
        <begin position="51"/>
        <end position="61"/>
    </location>
</feature>
<feature type="compositionally biased region" description="Basic residues" evidence="1">
    <location>
        <begin position="41"/>
        <end position="50"/>
    </location>
</feature>
<reference evidence="3 4" key="2">
    <citation type="journal article" date="2013" name="Stand. Genomic Sci.">
        <title>Complete genome sequence of Halorhodospira halophila SL1.</title>
        <authorList>
            <person name="Challacombe J.F."/>
            <person name="Majid S."/>
            <person name="Deole R."/>
            <person name="Brettin T.S."/>
            <person name="Bruce D."/>
            <person name="Delano S.F."/>
            <person name="Detter J.C."/>
            <person name="Gleasner C.D."/>
            <person name="Han C.S."/>
            <person name="Misra M."/>
            <person name="Reitenga K.G."/>
            <person name="Mikhailova N."/>
            <person name="Woyke T."/>
            <person name="Pitluck S."/>
            <person name="Nolan M."/>
            <person name="Land M.L."/>
            <person name="Saunders E."/>
            <person name="Tapia R."/>
            <person name="Lapidus A."/>
            <person name="Ivanova N."/>
            <person name="Hoff W.D."/>
        </authorList>
    </citation>
    <scope>NUCLEOTIDE SEQUENCE [LARGE SCALE GENOMIC DNA]</scope>
    <source>
        <strain evidence="4">DSM 244 / SL1</strain>
    </source>
</reference>
<dbReference type="RefSeq" id="WP_011814299.1">
    <property type="nucleotide sequence ID" value="NC_008789.1"/>
</dbReference>
<dbReference type="STRING" id="349124.Hhal_1510"/>
<dbReference type="Pfam" id="PF13692">
    <property type="entry name" value="Glyco_trans_1_4"/>
    <property type="match status" value="1"/>
</dbReference>
<dbReference type="PANTHER" id="PTHR45947:SF3">
    <property type="entry name" value="SULFOQUINOVOSYL TRANSFERASE SQD2"/>
    <property type="match status" value="1"/>
</dbReference>
<sequence>MRILYHHRTRAEDAQGVHIRALVDAFRALGHTVDIVEPRSLRRTPGRARGSRSERIEKDGQGEGAGQREAAAEAGPTLAGRAIPHWLYELLALAYNGPAFALLLARVLARRPDLIYERYSLFSFAGLLVARLIRRPFILEVNAPLSLELEAHGGLVWRRAAQWIEDWLCRSATRTVVVSHAMARIFIERGVPEGRLLVLPNGVDGSVFHPGVDGDAIRARYGLTGCQVVGFVGWIRPWHGVDGLLEAMAPRLHGGSAARLLIVGDGPAVPALQRQAEALGITKRVVFTGPVERSEIPAHIAALDVAVQPDVTAYASPIKLFEYLGVGRAVVAPDRPNIREVVEDGVTARLFPPNNWQALADRLVELLEDPAARETLAGNGAHRIHQHGYTWLENARRVITAAEAANGRRVPEGVS</sequence>
<evidence type="ECO:0000313" key="4">
    <source>
        <dbReference type="Proteomes" id="UP000000647"/>
    </source>
</evidence>
<dbReference type="GO" id="GO:0016757">
    <property type="term" value="F:glycosyltransferase activity"/>
    <property type="evidence" value="ECO:0007669"/>
    <property type="project" value="UniProtKB-ARBA"/>
</dbReference>
<keyword evidence="4" id="KW-1185">Reference proteome</keyword>
<dbReference type="SUPFAM" id="SSF53756">
    <property type="entry name" value="UDP-Glycosyltransferase/glycogen phosphorylase"/>
    <property type="match status" value="1"/>
</dbReference>
<name>A1WX65_HALHL</name>
<dbReference type="CAZy" id="GT4">
    <property type="family name" value="Glycosyltransferase Family 4"/>
</dbReference>
<organism evidence="3 4">
    <name type="scientific">Halorhodospira halophila (strain DSM 244 / SL1)</name>
    <name type="common">Ectothiorhodospira halophila (strain DSM 244 / SL1)</name>
    <dbReference type="NCBI Taxonomy" id="349124"/>
    <lineage>
        <taxon>Bacteria</taxon>
        <taxon>Pseudomonadati</taxon>
        <taxon>Pseudomonadota</taxon>
        <taxon>Gammaproteobacteria</taxon>
        <taxon>Chromatiales</taxon>
        <taxon>Ectothiorhodospiraceae</taxon>
        <taxon>Halorhodospira</taxon>
    </lineage>
</organism>
<dbReference type="Gene3D" id="3.40.50.2000">
    <property type="entry name" value="Glycogen Phosphorylase B"/>
    <property type="match status" value="2"/>
</dbReference>
<dbReference type="KEGG" id="hha:Hhal_1510"/>
<evidence type="ECO:0000256" key="1">
    <source>
        <dbReference type="SAM" id="MobiDB-lite"/>
    </source>
</evidence>
<feature type="domain" description="Glycosyltransferase subfamily 4-like N-terminal" evidence="2">
    <location>
        <begin position="16"/>
        <end position="204"/>
    </location>
</feature>
<evidence type="ECO:0000313" key="3">
    <source>
        <dbReference type="EMBL" id="ABM62277.1"/>
    </source>
</evidence>
<reference evidence="4" key="1">
    <citation type="submission" date="2006-12" db="EMBL/GenBank/DDBJ databases">
        <title>Complete sequence of Halorhodospira halophila SL1.</title>
        <authorList>
            <consortium name="US DOE Joint Genome Institute"/>
            <person name="Copeland A."/>
            <person name="Lucas S."/>
            <person name="Lapidus A."/>
            <person name="Barry K."/>
            <person name="Detter J.C."/>
            <person name="Glavina del Rio T."/>
            <person name="Hammon N."/>
            <person name="Israni S."/>
            <person name="Dalin E."/>
            <person name="Tice H."/>
            <person name="Pitluck S."/>
            <person name="Saunders E."/>
            <person name="Brettin T."/>
            <person name="Bruce D."/>
            <person name="Han C."/>
            <person name="Tapia R."/>
            <person name="Schmutz J."/>
            <person name="Larimer F."/>
            <person name="Land M."/>
            <person name="Hauser L."/>
            <person name="Kyrpides N."/>
            <person name="Mikhailova N."/>
            <person name="Hoff W."/>
            <person name="Richardson P."/>
        </authorList>
    </citation>
    <scope>NUCLEOTIDE SEQUENCE [LARGE SCALE GENOMIC DNA]</scope>
    <source>
        <strain evidence="4">DSM 244 / SL1</strain>
    </source>
</reference>
<dbReference type="HOGENOM" id="CLU_009583_2_2_6"/>
<proteinExistence type="predicted"/>
<dbReference type="Proteomes" id="UP000000647">
    <property type="component" value="Chromosome"/>
</dbReference>
<dbReference type="EMBL" id="CP000544">
    <property type="protein sequence ID" value="ABM62277.1"/>
    <property type="molecule type" value="Genomic_DNA"/>
</dbReference>
<dbReference type="OrthoDB" id="9764577at2"/>
<dbReference type="InterPro" id="IPR028098">
    <property type="entry name" value="Glyco_trans_4-like_N"/>
</dbReference>
<gene>
    <name evidence="3" type="ordered locus">Hhal_1510</name>
</gene>
<dbReference type="Pfam" id="PF13439">
    <property type="entry name" value="Glyco_transf_4"/>
    <property type="match status" value="1"/>
</dbReference>
<dbReference type="eggNOG" id="COG0438">
    <property type="taxonomic scope" value="Bacteria"/>
</dbReference>
<protein>
    <submittedName>
        <fullName evidence="3">Glycosyl transferase, group 1</fullName>
    </submittedName>
</protein>
<evidence type="ECO:0000259" key="2">
    <source>
        <dbReference type="Pfam" id="PF13439"/>
    </source>
</evidence>
<dbReference type="AlphaFoldDB" id="A1WX65"/>
<dbReference type="CDD" id="cd03794">
    <property type="entry name" value="GT4_WbuB-like"/>
    <property type="match status" value="1"/>
</dbReference>
<keyword evidence="3" id="KW-0808">Transferase</keyword>
<feature type="region of interest" description="Disordered" evidence="1">
    <location>
        <begin position="40"/>
        <end position="71"/>
    </location>
</feature>
<accession>A1WX65</accession>